<evidence type="ECO:0000256" key="2">
    <source>
        <dbReference type="ARBA" id="ARBA00023295"/>
    </source>
</evidence>
<dbReference type="RefSeq" id="WP_340272287.1">
    <property type="nucleotide sequence ID" value="NZ_JBAKIA010000001.1"/>
</dbReference>
<dbReference type="PANTHER" id="PTHR12304:SF59">
    <property type="entry name" value="INOSINE-URIDINE PREFERRING NUCLEOSIDE HYDROLASE FAMILY PROTEIN"/>
    <property type="match status" value="1"/>
</dbReference>
<dbReference type="EMBL" id="JBAKIA010000001">
    <property type="protein sequence ID" value="MEJ8472809.1"/>
    <property type="molecule type" value="Genomic_DNA"/>
</dbReference>
<evidence type="ECO:0000313" key="4">
    <source>
        <dbReference type="EMBL" id="MEJ8472809.1"/>
    </source>
</evidence>
<name>A0ABU8TF73_9HYPH</name>
<reference evidence="4 5" key="1">
    <citation type="submission" date="2024-02" db="EMBL/GenBank/DDBJ databases">
        <title>Roseibium algae sp. nov., isolated from marine alga (Grateloupia sp.), showing potential in myo-inositol conversion.</title>
        <authorList>
            <person name="Wang Y."/>
        </authorList>
    </citation>
    <scope>NUCLEOTIDE SEQUENCE [LARGE SCALE GENOMIC DNA]</scope>
    <source>
        <strain evidence="4 5">H3510</strain>
    </source>
</reference>
<proteinExistence type="predicted"/>
<dbReference type="PANTHER" id="PTHR12304">
    <property type="entry name" value="INOSINE-URIDINE PREFERRING NUCLEOSIDE HYDROLASE"/>
    <property type="match status" value="1"/>
</dbReference>
<protein>
    <submittedName>
        <fullName evidence="4">Nucleoside hydrolase</fullName>
    </submittedName>
</protein>
<dbReference type="Proteomes" id="UP001385499">
    <property type="component" value="Unassembled WGS sequence"/>
</dbReference>
<keyword evidence="2" id="KW-0326">Glycosidase</keyword>
<dbReference type="InterPro" id="IPR036452">
    <property type="entry name" value="Ribo_hydro-like"/>
</dbReference>
<evidence type="ECO:0000256" key="1">
    <source>
        <dbReference type="ARBA" id="ARBA00022801"/>
    </source>
</evidence>
<comment type="caution">
    <text evidence="4">The sequence shown here is derived from an EMBL/GenBank/DDBJ whole genome shotgun (WGS) entry which is preliminary data.</text>
</comment>
<dbReference type="Gene3D" id="3.90.245.10">
    <property type="entry name" value="Ribonucleoside hydrolase-like"/>
    <property type="match status" value="1"/>
</dbReference>
<feature type="domain" description="Inosine/uridine-preferring nucleoside hydrolase" evidence="3">
    <location>
        <begin position="4"/>
        <end position="282"/>
    </location>
</feature>
<dbReference type="InterPro" id="IPR001910">
    <property type="entry name" value="Inosine/uridine_hydrolase_dom"/>
</dbReference>
<evidence type="ECO:0000259" key="3">
    <source>
        <dbReference type="Pfam" id="PF01156"/>
    </source>
</evidence>
<accession>A0ABU8TF73</accession>
<dbReference type="InterPro" id="IPR023186">
    <property type="entry name" value="IUNH"/>
</dbReference>
<gene>
    <name evidence="4" type="ORF">V6575_01805</name>
</gene>
<dbReference type="GO" id="GO:0016787">
    <property type="term" value="F:hydrolase activity"/>
    <property type="evidence" value="ECO:0007669"/>
    <property type="project" value="UniProtKB-KW"/>
</dbReference>
<sequence length="302" mass="31988">MSALWVDTDFGFDDLWAVLLLRQLGAKVAGISLVAGNAPLPQVTSNALGARSAYGIDAPVYSGADHPLVRMQETAERILGPFGMQSRGRRLPEPKEPHSLPDALPALAKWLDSGAPGEPREVLALGPLTNIANLTRRAPQSAAKISRLVWMGGSAGPGNHSAMAEFNALADPEAAAVISAARLPLDVVDLMLCRKITFGPSDVPVMPPLMADLIGGYLDIGLSRGRPGMAIYDPVAALAAMRPDLFQFEKCRMQVSITPDDSYGATAFHSASEGETRLATDVTPDMAHICLTALAEEVANER</sequence>
<dbReference type="SUPFAM" id="SSF53590">
    <property type="entry name" value="Nucleoside hydrolase"/>
    <property type="match status" value="1"/>
</dbReference>
<dbReference type="Pfam" id="PF01156">
    <property type="entry name" value="IU_nuc_hydro"/>
    <property type="match status" value="1"/>
</dbReference>
<keyword evidence="1 4" id="KW-0378">Hydrolase</keyword>
<keyword evidence="5" id="KW-1185">Reference proteome</keyword>
<evidence type="ECO:0000313" key="5">
    <source>
        <dbReference type="Proteomes" id="UP001385499"/>
    </source>
</evidence>
<organism evidence="4 5">
    <name type="scientific">Roseibium algae</name>
    <dbReference type="NCBI Taxonomy" id="3123038"/>
    <lineage>
        <taxon>Bacteria</taxon>
        <taxon>Pseudomonadati</taxon>
        <taxon>Pseudomonadota</taxon>
        <taxon>Alphaproteobacteria</taxon>
        <taxon>Hyphomicrobiales</taxon>
        <taxon>Stappiaceae</taxon>
        <taxon>Roseibium</taxon>
    </lineage>
</organism>